<accession>A0A194SCN5</accession>
<dbReference type="GO" id="GO:0005643">
    <property type="term" value="C:nuclear pore"/>
    <property type="evidence" value="ECO:0007669"/>
    <property type="project" value="TreeGrafter"/>
</dbReference>
<feature type="compositionally biased region" description="Low complexity" evidence="4">
    <location>
        <begin position="694"/>
        <end position="713"/>
    </location>
</feature>
<name>A0A194SCN5_RHOGW</name>
<feature type="compositionally biased region" description="Basic and acidic residues" evidence="4">
    <location>
        <begin position="485"/>
        <end position="495"/>
    </location>
</feature>
<feature type="compositionally biased region" description="Low complexity" evidence="4">
    <location>
        <begin position="803"/>
        <end position="868"/>
    </location>
</feature>
<feature type="compositionally biased region" description="Low complexity" evidence="4">
    <location>
        <begin position="662"/>
        <end position="680"/>
    </location>
</feature>
<feature type="compositionally biased region" description="Basic and acidic residues" evidence="4">
    <location>
        <begin position="81"/>
        <end position="93"/>
    </location>
</feature>
<feature type="region of interest" description="Disordered" evidence="4">
    <location>
        <begin position="750"/>
        <end position="773"/>
    </location>
</feature>
<feature type="compositionally biased region" description="Low complexity" evidence="4">
    <location>
        <begin position="1058"/>
        <end position="1080"/>
    </location>
</feature>
<dbReference type="PANTHER" id="PTHR23193:SF23">
    <property type="entry name" value="NUCLEAR PORE COMPLEX PROTEIN NUP153"/>
    <property type="match status" value="1"/>
</dbReference>
<sequence>MPSGLAADFLPHGVAHTEDHGASSTGSSKGMASLTWWVVKSVPWYLWAMYALYLYGRHVRGNGRRDERTKSRRPLPASENAPRRPELPSRDVVYRSGSPLAMPRPSSPSVERRGSYRRYSNSSMPNMEERPRASSGLRNAYTPSRSSLSSPRPPPSIEPLQHQEPHAYSTSALPRSNAVASTSALRNAYPSSSAPVVPTVSSSRAQQRKRAHDDDESGEAEKRSRVDDNGAYDFAQTDDDEPTSMQLDSDHADEAHEPVAVAALKRGTKRRDAARDDEVESKRTRTRAPDVTVPGSSRAPQQQQQGGKKRRASSSGSSRPSSPATSPRAEGHQQKKKKARKAAIGTGSVRDKRAIDDTSFDAEVDDDALDFSDDDAAHERNADSDVESGDEREAAREQEHRSGDDGKPAVAGQVKRFRSRRDRSGSDNDDLMGDVEPAYGSSTAVSSASSSAPKSGGARNARLGRLLAKQSRPSVSLSRTPQRARGGDRDHKRDVSPTPSNEDVELAAAAESGTPRKPGDEWTSFEGDRYRIDADGTQRRLCEVREKRLKFRMPKDSKHPDARATHVVIVERWLTADQYEQAFEHRKLAWQTTFEEEARQQRMLEDESAAATAAAGPDSPAAAAAAAAASANEHERSVYFTRGVGTPLRAYRNLGEILARPGSAAGAAGGASSTSVPASPRASPLLANGRMRLASGAGASSSSSRTGTPGSTSRKWSEYEVKKLLEGEEAARAEREKRRLGYLAMGGDLYETEQERKEREDKERKEEQDKKALEPAKIKLADYAVAAKEDGKVKSDSKQTKIAAPALALPAPASTSSATKPAAPSFFSAPTTSTSTSTSSATPAEAKPAAAPPAFSFGAPATPAAAPAPSMPLFGATPSAPATSEKKADTPKAAFSFGAPASTAPAPPAADKKKDEAPKPAFSFGAPPAAEKKEEAPKPSFGFGAPASAAKPVEPAAPAASPSPFGASAPSPFGASAASSTSAPSFGGSGATLSAPPAASAPSLNFGSSSTPKPAAPPFSFGAPAATPSSSSTTPAAAAPSFTFNAASAPPPAPSPAASPSTGFAFGQAPVASPAATSTSAGGGFNFGAPAQAAASFGSTPASPAVSGTGSMGFNFGAASPAPASPAGSGTFSFGVSPTGAAAPTNPFSFDAGSGGGGAGGAATPRRIKRTPRRP</sequence>
<organism evidence="5 6">
    <name type="scientific">Rhodotorula graminis (strain WP1)</name>
    <dbReference type="NCBI Taxonomy" id="578459"/>
    <lineage>
        <taxon>Eukaryota</taxon>
        <taxon>Fungi</taxon>
        <taxon>Dikarya</taxon>
        <taxon>Basidiomycota</taxon>
        <taxon>Pucciniomycotina</taxon>
        <taxon>Microbotryomycetes</taxon>
        <taxon>Sporidiobolales</taxon>
        <taxon>Sporidiobolaceae</taxon>
        <taxon>Rhodotorula</taxon>
    </lineage>
</organism>
<gene>
    <name evidence="5" type="ORF">RHOBADRAFT_52102</name>
</gene>
<dbReference type="GO" id="GO:0008139">
    <property type="term" value="F:nuclear localization sequence binding"/>
    <property type="evidence" value="ECO:0007669"/>
    <property type="project" value="TreeGrafter"/>
</dbReference>
<dbReference type="STRING" id="578459.A0A194SCN5"/>
<evidence type="ECO:0000256" key="1">
    <source>
        <dbReference type="ARBA" id="ARBA00004123"/>
    </source>
</evidence>
<dbReference type="RefSeq" id="XP_018273205.1">
    <property type="nucleotide sequence ID" value="XM_018416171.1"/>
</dbReference>
<feature type="compositionally biased region" description="Basic and acidic residues" evidence="4">
    <location>
        <begin position="248"/>
        <end position="257"/>
    </location>
</feature>
<comment type="subcellular location">
    <subcellularLocation>
        <location evidence="1">Nucleus</location>
    </subcellularLocation>
</comment>
<feature type="compositionally biased region" description="Basic and acidic residues" evidence="4">
    <location>
        <begin position="270"/>
        <end position="283"/>
    </location>
</feature>
<evidence type="ECO:0000313" key="5">
    <source>
        <dbReference type="EMBL" id="KPV77156.1"/>
    </source>
</evidence>
<dbReference type="OrthoDB" id="9451547at2759"/>
<feature type="compositionally biased region" description="Low complexity" evidence="4">
    <location>
        <begin position="438"/>
        <end position="458"/>
    </location>
</feature>
<feature type="compositionally biased region" description="Low complexity" evidence="4">
    <location>
        <begin position="1018"/>
        <end position="1048"/>
    </location>
</feature>
<dbReference type="OMA" id="EWESNGV"/>
<dbReference type="GO" id="GO:0017056">
    <property type="term" value="F:structural constituent of nuclear pore"/>
    <property type="evidence" value="ECO:0007669"/>
    <property type="project" value="TreeGrafter"/>
</dbReference>
<evidence type="ECO:0000256" key="2">
    <source>
        <dbReference type="ARBA" id="ARBA00022448"/>
    </source>
</evidence>
<feature type="compositionally biased region" description="Polar residues" evidence="4">
    <location>
        <begin position="1097"/>
        <end position="1109"/>
    </location>
</feature>
<feature type="compositionally biased region" description="Basic residues" evidence="4">
    <location>
        <begin position="1166"/>
        <end position="1175"/>
    </location>
</feature>
<dbReference type="GO" id="GO:0006405">
    <property type="term" value="P:RNA export from nucleus"/>
    <property type="evidence" value="ECO:0007669"/>
    <property type="project" value="TreeGrafter"/>
</dbReference>
<reference evidence="5 6" key="1">
    <citation type="journal article" date="2015" name="Front. Microbiol.">
        <title>Genome sequence of the plant growth promoting endophytic yeast Rhodotorula graminis WP1.</title>
        <authorList>
            <person name="Firrincieli A."/>
            <person name="Otillar R."/>
            <person name="Salamov A."/>
            <person name="Schmutz J."/>
            <person name="Khan Z."/>
            <person name="Redman R.S."/>
            <person name="Fleck N.D."/>
            <person name="Lindquist E."/>
            <person name="Grigoriev I.V."/>
            <person name="Doty S.L."/>
        </authorList>
    </citation>
    <scope>NUCLEOTIDE SEQUENCE [LARGE SCALE GENOMIC DNA]</scope>
    <source>
        <strain evidence="5 6">WP1</strain>
    </source>
</reference>
<protein>
    <submittedName>
        <fullName evidence="5">Uncharacterized protein</fullName>
    </submittedName>
</protein>
<feature type="compositionally biased region" description="Polar residues" evidence="4">
    <location>
        <begin position="168"/>
        <end position="185"/>
    </location>
</feature>
<feature type="region of interest" description="Disordered" evidence="4">
    <location>
        <begin position="662"/>
        <end position="716"/>
    </location>
</feature>
<feature type="region of interest" description="Disordered" evidence="4">
    <location>
        <begin position="62"/>
        <end position="529"/>
    </location>
</feature>
<dbReference type="GO" id="GO:0006606">
    <property type="term" value="P:protein import into nucleus"/>
    <property type="evidence" value="ECO:0007669"/>
    <property type="project" value="TreeGrafter"/>
</dbReference>
<dbReference type="InterPro" id="IPR026054">
    <property type="entry name" value="Nucleoporin"/>
</dbReference>
<feature type="compositionally biased region" description="Low complexity" evidence="4">
    <location>
        <begin position="893"/>
        <end position="904"/>
    </location>
</feature>
<evidence type="ECO:0000256" key="4">
    <source>
        <dbReference type="SAM" id="MobiDB-lite"/>
    </source>
</evidence>
<feature type="compositionally biased region" description="Low complexity" evidence="4">
    <location>
        <begin position="1117"/>
        <end position="1130"/>
    </location>
</feature>
<dbReference type="AlphaFoldDB" id="A0A194SCN5"/>
<feature type="compositionally biased region" description="Acidic residues" evidence="4">
    <location>
        <begin position="358"/>
        <end position="374"/>
    </location>
</feature>
<feature type="compositionally biased region" description="Basic and acidic residues" evidence="4">
    <location>
        <begin position="753"/>
        <end position="773"/>
    </location>
</feature>
<feature type="compositionally biased region" description="Basic and acidic residues" evidence="4">
    <location>
        <begin position="375"/>
        <end position="407"/>
    </location>
</feature>
<keyword evidence="6" id="KW-1185">Reference proteome</keyword>
<proteinExistence type="predicted"/>
<feature type="compositionally biased region" description="Basic and acidic residues" evidence="4">
    <location>
        <begin position="788"/>
        <end position="799"/>
    </location>
</feature>
<dbReference type="EMBL" id="KQ474075">
    <property type="protein sequence ID" value="KPV77156.1"/>
    <property type="molecule type" value="Genomic_DNA"/>
</dbReference>
<feature type="compositionally biased region" description="Low complexity" evidence="4">
    <location>
        <begin position="994"/>
        <end position="1003"/>
    </location>
</feature>
<dbReference type="PANTHER" id="PTHR23193">
    <property type="entry name" value="NUCLEAR PORE COMPLEX PROTEIN NUP"/>
    <property type="match status" value="1"/>
</dbReference>
<feature type="compositionally biased region" description="Low complexity" evidence="4">
    <location>
        <begin position="190"/>
        <end position="203"/>
    </location>
</feature>
<keyword evidence="2" id="KW-0813">Transport</keyword>
<feature type="compositionally biased region" description="Low complexity" evidence="4">
    <location>
        <begin position="313"/>
        <end position="328"/>
    </location>
</feature>
<evidence type="ECO:0000256" key="3">
    <source>
        <dbReference type="ARBA" id="ARBA00023242"/>
    </source>
</evidence>
<feature type="compositionally biased region" description="Basic and acidic residues" evidence="4">
    <location>
        <begin position="219"/>
        <end position="228"/>
    </location>
</feature>
<feature type="compositionally biased region" description="Polar residues" evidence="4">
    <location>
        <begin position="471"/>
        <end position="481"/>
    </location>
</feature>
<dbReference type="GeneID" id="28976619"/>
<evidence type="ECO:0000313" key="6">
    <source>
        <dbReference type="Proteomes" id="UP000053890"/>
    </source>
</evidence>
<feature type="compositionally biased region" description="Low complexity" evidence="4">
    <location>
        <begin position="945"/>
        <end position="986"/>
    </location>
</feature>
<feature type="region of interest" description="Disordered" evidence="4">
    <location>
        <begin position="788"/>
        <end position="1175"/>
    </location>
</feature>
<keyword evidence="3" id="KW-0539">Nucleus</keyword>
<feature type="compositionally biased region" description="Low complexity" evidence="4">
    <location>
        <begin position="294"/>
        <end position="306"/>
    </location>
</feature>
<dbReference type="Proteomes" id="UP000053890">
    <property type="component" value="Unassembled WGS sequence"/>
</dbReference>